<gene>
    <name evidence="6" type="ORF">GP644_09880</name>
</gene>
<dbReference type="Gene3D" id="1.20.1420.20">
    <property type="entry name" value="M75 peptidase, HXXE motif"/>
    <property type="match status" value="1"/>
</dbReference>
<feature type="compositionally biased region" description="Basic and acidic residues" evidence="3">
    <location>
        <begin position="223"/>
        <end position="234"/>
    </location>
</feature>
<dbReference type="CDD" id="cd14659">
    <property type="entry name" value="Imelysin-like_IPPA"/>
    <property type="match status" value="1"/>
</dbReference>
<evidence type="ECO:0000313" key="6">
    <source>
        <dbReference type="EMBL" id="KAE9629991.1"/>
    </source>
</evidence>
<name>A0A6A4RGE9_9RHOB</name>
<protein>
    <submittedName>
        <fullName evidence="6">Peptidase M75</fullName>
    </submittedName>
</protein>
<keyword evidence="2 4" id="KW-0732">Signal</keyword>
<proteinExistence type="predicted"/>
<sequence length="332" mass="36260">MRSLTLAFVLSLSAFAVQADMVDDVLDQQILPSMSALADHSQTLSQAAAQDCKSSSAELQQAYADAFDAWITVSHLRFGPTETDNRAFALAFWPDSRGKIPKSLSAMIQNEDPAVKTPSDFATSSIAVHGFYALEFLLYDTELSTLGEEAYRCQLVRAIADDISDTSHLILKDWQQNYVAQMRTPGDRYQTRSEVKQELFKALNTGLQVTSDMRLGRPLGTFDHPRPNRAEARRSGRSLRHVELSLQSLESLAIALAGDNLALTANLQAGFSKARISAARLADPVFAGVSDPSNHFRIEALQQQINDIRSIADVDLGPALGVTPGFNSLDGD</sequence>
<feature type="region of interest" description="Disordered" evidence="3">
    <location>
        <begin position="217"/>
        <end position="236"/>
    </location>
</feature>
<dbReference type="RefSeq" id="WP_158979156.1">
    <property type="nucleotide sequence ID" value="NZ_WSFO01000005.1"/>
</dbReference>
<evidence type="ECO:0000256" key="1">
    <source>
        <dbReference type="ARBA" id="ARBA00004196"/>
    </source>
</evidence>
<dbReference type="InterPro" id="IPR018976">
    <property type="entry name" value="Imelysin-like"/>
</dbReference>
<comment type="subcellular location">
    <subcellularLocation>
        <location evidence="1">Cell envelope</location>
    </subcellularLocation>
</comment>
<reference evidence="6 7" key="1">
    <citation type="submission" date="2019-12" db="EMBL/GenBank/DDBJ databases">
        <authorList>
            <person name="Zhang Y.-J."/>
        </authorList>
    </citation>
    <scope>NUCLEOTIDE SEQUENCE [LARGE SCALE GENOMIC DNA]</scope>
    <source>
        <strain evidence="6 7">H18S-6</strain>
    </source>
</reference>
<comment type="caution">
    <text evidence="6">The sequence shown here is derived from an EMBL/GenBank/DDBJ whole genome shotgun (WGS) entry which is preliminary data.</text>
</comment>
<dbReference type="GO" id="GO:0030313">
    <property type="term" value="C:cell envelope"/>
    <property type="evidence" value="ECO:0007669"/>
    <property type="project" value="UniProtKB-SubCell"/>
</dbReference>
<dbReference type="InterPro" id="IPR034984">
    <property type="entry name" value="Imelysin-like_IPPA"/>
</dbReference>
<organism evidence="6 7">
    <name type="scientific">Parasedimentitalea maritima</name>
    <dbReference type="NCBI Taxonomy" id="2578117"/>
    <lineage>
        <taxon>Bacteria</taxon>
        <taxon>Pseudomonadati</taxon>
        <taxon>Pseudomonadota</taxon>
        <taxon>Alphaproteobacteria</taxon>
        <taxon>Rhodobacterales</taxon>
        <taxon>Paracoccaceae</taxon>
        <taxon>Parasedimentitalea</taxon>
    </lineage>
</organism>
<feature type="chain" id="PRO_5025329940" evidence="4">
    <location>
        <begin position="20"/>
        <end position="332"/>
    </location>
</feature>
<evidence type="ECO:0000256" key="2">
    <source>
        <dbReference type="ARBA" id="ARBA00022729"/>
    </source>
</evidence>
<accession>A0A6A4RGE9</accession>
<evidence type="ECO:0000256" key="4">
    <source>
        <dbReference type="SAM" id="SignalP"/>
    </source>
</evidence>
<evidence type="ECO:0000313" key="7">
    <source>
        <dbReference type="Proteomes" id="UP000441586"/>
    </source>
</evidence>
<dbReference type="AlphaFoldDB" id="A0A6A4RGE9"/>
<evidence type="ECO:0000259" key="5">
    <source>
        <dbReference type="Pfam" id="PF09375"/>
    </source>
</evidence>
<dbReference type="InterPro" id="IPR038352">
    <property type="entry name" value="Imelysin_sf"/>
</dbReference>
<dbReference type="Pfam" id="PF09375">
    <property type="entry name" value="Peptidase_M75"/>
    <property type="match status" value="1"/>
</dbReference>
<evidence type="ECO:0000256" key="3">
    <source>
        <dbReference type="SAM" id="MobiDB-lite"/>
    </source>
</evidence>
<feature type="domain" description="Imelysin-like" evidence="5">
    <location>
        <begin position="31"/>
        <end position="309"/>
    </location>
</feature>
<dbReference type="EMBL" id="WSFO01000005">
    <property type="protein sequence ID" value="KAE9629991.1"/>
    <property type="molecule type" value="Genomic_DNA"/>
</dbReference>
<feature type="signal peptide" evidence="4">
    <location>
        <begin position="1"/>
        <end position="19"/>
    </location>
</feature>
<dbReference type="Proteomes" id="UP000441586">
    <property type="component" value="Unassembled WGS sequence"/>
</dbReference>